<dbReference type="EMBL" id="APOJ01000029">
    <property type="protein sequence ID" value="ENU25854.1"/>
    <property type="molecule type" value="Genomic_DNA"/>
</dbReference>
<reference evidence="4 5" key="2">
    <citation type="journal article" date="2016" name="Int. J. Syst. Evol. Microbiol.">
        <title>Taxonomy of haemolytic and/or proteolytic strains of the genus Acinetobacter with the proposal of Acinetobacter courvalinii sp. nov. (genomic species 14 sensu Bouvet &amp; Jeanjean), Acinetobacter dispersus sp. nov. (genomic species 17), Acinetobacter modestus sp. nov., Acinetobacter proteolyticus sp. nov. and Acinetobacter vivianii sp. nov.</title>
        <authorList>
            <person name="Nemec A."/>
            <person name="Radolfova-Krizova L."/>
            <person name="Maixnerova M."/>
            <person name="Vrestiakova E."/>
            <person name="Jezek P."/>
            <person name="Sedo O."/>
        </authorList>
    </citation>
    <scope>NUCLEOTIDE SEQUENCE [LARGE SCALE GENOMIC DNA]</scope>
    <source>
        <strain evidence="4 5">NIPH 236</strain>
    </source>
</reference>
<dbReference type="SUPFAM" id="SSF51735">
    <property type="entry name" value="NAD(P)-binding Rossmann-fold domains"/>
    <property type="match status" value="1"/>
</dbReference>
<evidence type="ECO:0000313" key="4">
    <source>
        <dbReference type="EMBL" id="ENU25854.1"/>
    </source>
</evidence>
<dbReference type="Pfam" id="PF01370">
    <property type="entry name" value="Epimerase"/>
    <property type="match status" value="1"/>
</dbReference>
<comment type="caution">
    <text evidence="4">The sequence shown here is derived from an EMBL/GenBank/DDBJ whole genome shotgun (WGS) entry which is preliminary data.</text>
</comment>
<protein>
    <submittedName>
        <fullName evidence="4">TIGR01777 family protein</fullName>
    </submittedName>
</protein>
<evidence type="ECO:0000259" key="2">
    <source>
        <dbReference type="Pfam" id="PF01370"/>
    </source>
</evidence>
<reference evidence="5" key="1">
    <citation type="submission" date="2013-02" db="EMBL/GenBank/DDBJ databases">
        <title>The Genome Sequence of Acinetobacter sp. NIPH 236.</title>
        <authorList>
            <consortium name="The Broad Institute Genome Sequencing Platform"/>
            <consortium name="The Broad Institute Genome Sequencing Center for Infectious Disease"/>
            <person name="Cerqueira G."/>
            <person name="Feldgarden M."/>
            <person name="Courvalin P."/>
            <person name="Perichon B."/>
            <person name="Grillot-Courvalin C."/>
            <person name="Clermont D."/>
            <person name="Rocha E."/>
            <person name="Yoon E.-J."/>
            <person name="Nemec A."/>
            <person name="Walker B."/>
            <person name="Young S.K."/>
            <person name="Zeng Q."/>
            <person name="Gargeya S."/>
            <person name="Fitzgerald M."/>
            <person name="Haas B."/>
            <person name="Abouelleil A."/>
            <person name="Alvarado L."/>
            <person name="Arachchi H.M."/>
            <person name="Berlin A.M."/>
            <person name="Chapman S.B."/>
            <person name="Dewar J."/>
            <person name="Goldberg J."/>
            <person name="Griggs A."/>
            <person name="Gujja S."/>
            <person name="Hansen M."/>
            <person name="Howarth C."/>
            <person name="Imamovic A."/>
            <person name="Larimer J."/>
            <person name="McCowan C."/>
            <person name="Murphy C."/>
            <person name="Neiman D."/>
            <person name="Pearson M."/>
            <person name="Priest M."/>
            <person name="Roberts A."/>
            <person name="Saif S."/>
            <person name="Shea T."/>
            <person name="Sisk P."/>
            <person name="Sykes S."/>
            <person name="Wortman J."/>
            <person name="Nusbaum C."/>
            <person name="Birren B."/>
        </authorList>
    </citation>
    <scope>NUCLEOTIDE SEQUENCE [LARGE SCALE GENOMIC DNA]</scope>
    <source>
        <strain evidence="5">NIPH 236</strain>
    </source>
</reference>
<dbReference type="InterPro" id="IPR036291">
    <property type="entry name" value="NAD(P)-bd_dom_sf"/>
</dbReference>
<comment type="similarity">
    <text evidence="1">Belongs to the NAD(P)-dependent epimerase/dehydratase family. SDR39U1 subfamily.</text>
</comment>
<dbReference type="Pfam" id="PF08338">
    <property type="entry name" value="DUF1731"/>
    <property type="match status" value="1"/>
</dbReference>
<dbReference type="PANTHER" id="PTHR11092:SF0">
    <property type="entry name" value="EPIMERASE FAMILY PROTEIN SDR39U1"/>
    <property type="match status" value="1"/>
</dbReference>
<sequence length="301" mass="34356">MKKMTVLVTGASGFIGSHLLPFLLKNNFQVIALTRQKNKASYDSYLTWVNDLDEIKVIEIDYVINLAGENIGQKRWTDQRKKQLIQSRVAMTEKLYHWLQQKSIFPQCIISGSAIGYYGIDPQEKWTAICDENTPPQAIFMSELCQAWEQTALKFTQQNTKIIRLGVVFGDGGILPQMLLPIRLNMIAKIGSGKQPVVWIHIQDVLRAIIFLLQLQADQKVYNLVAPEQVNQQAFADVAARVLKRKPFITMPKCLFELALDEQSQLILNGQYVMPQALFTHGFKFQYSNLEQALTEILLDH</sequence>
<dbReference type="GeneID" id="92836069"/>
<accession>A0ABP2TUA3</accession>
<dbReference type="PANTHER" id="PTHR11092">
    <property type="entry name" value="SUGAR NUCLEOTIDE EPIMERASE RELATED"/>
    <property type="match status" value="1"/>
</dbReference>
<proteinExistence type="inferred from homology"/>
<feature type="domain" description="DUF1731" evidence="3">
    <location>
        <begin position="251"/>
        <end position="297"/>
    </location>
</feature>
<name>A0ABP2TUA3_9GAMM</name>
<dbReference type="NCBIfam" id="TIGR01777">
    <property type="entry name" value="yfcH"/>
    <property type="match status" value="1"/>
</dbReference>
<keyword evidence="5" id="KW-1185">Reference proteome</keyword>
<organism evidence="4 5">
    <name type="scientific">Acinetobacter modestus</name>
    <dbReference type="NCBI Taxonomy" id="1776740"/>
    <lineage>
        <taxon>Bacteria</taxon>
        <taxon>Pseudomonadati</taxon>
        <taxon>Pseudomonadota</taxon>
        <taxon>Gammaproteobacteria</taxon>
        <taxon>Moraxellales</taxon>
        <taxon>Moraxellaceae</taxon>
        <taxon>Acinetobacter</taxon>
    </lineage>
</organism>
<evidence type="ECO:0000313" key="5">
    <source>
        <dbReference type="Proteomes" id="UP000013190"/>
    </source>
</evidence>
<dbReference type="Proteomes" id="UP000013190">
    <property type="component" value="Unassembled WGS sequence"/>
</dbReference>
<feature type="domain" description="NAD-dependent epimerase/dehydratase" evidence="2">
    <location>
        <begin position="6"/>
        <end position="224"/>
    </location>
</feature>
<evidence type="ECO:0000256" key="1">
    <source>
        <dbReference type="ARBA" id="ARBA00009353"/>
    </source>
</evidence>
<dbReference type="InterPro" id="IPR001509">
    <property type="entry name" value="Epimerase_deHydtase"/>
</dbReference>
<dbReference type="InterPro" id="IPR010099">
    <property type="entry name" value="SDR39U1"/>
</dbReference>
<evidence type="ECO:0000259" key="3">
    <source>
        <dbReference type="Pfam" id="PF08338"/>
    </source>
</evidence>
<gene>
    <name evidence="4" type="ORF">F992_02714</name>
</gene>
<dbReference type="InterPro" id="IPR013549">
    <property type="entry name" value="DUF1731"/>
</dbReference>
<dbReference type="RefSeq" id="WP_004663413.1">
    <property type="nucleotide sequence ID" value="NZ_BMDV01000001.1"/>
</dbReference>
<dbReference type="Gene3D" id="3.40.50.720">
    <property type="entry name" value="NAD(P)-binding Rossmann-like Domain"/>
    <property type="match status" value="1"/>
</dbReference>